<evidence type="ECO:0000313" key="10">
    <source>
        <dbReference type="EMBL" id="QGG41359.1"/>
    </source>
</evidence>
<feature type="compositionally biased region" description="Low complexity" evidence="7">
    <location>
        <begin position="1"/>
        <end position="10"/>
    </location>
</feature>
<dbReference type="PROSITE" id="PS00197">
    <property type="entry name" value="2FE2S_FER_1"/>
    <property type="match status" value="1"/>
</dbReference>
<dbReference type="PRINTS" id="PR00359">
    <property type="entry name" value="BP450"/>
</dbReference>
<dbReference type="CDD" id="cd00207">
    <property type="entry name" value="fer2"/>
    <property type="match status" value="1"/>
</dbReference>
<dbReference type="AlphaFoldDB" id="A0A5Q2MHV0"/>
<feature type="domain" description="FAD-binding FR-type" evidence="9">
    <location>
        <begin position="473"/>
        <end position="575"/>
    </location>
</feature>
<dbReference type="InterPro" id="IPR017972">
    <property type="entry name" value="Cyt_P450_CS"/>
</dbReference>
<keyword evidence="3" id="KW-0479">Metal-binding</keyword>
<name>A0A5Q2MHV0_9ACTN</name>
<evidence type="ECO:0000256" key="1">
    <source>
        <dbReference type="ARBA" id="ARBA00010617"/>
    </source>
</evidence>
<dbReference type="InterPro" id="IPR002397">
    <property type="entry name" value="Cyt_P450_B"/>
</dbReference>
<reference evidence="10 11" key="1">
    <citation type="submission" date="2019-11" db="EMBL/GenBank/DDBJ databases">
        <authorList>
            <person name="Li J."/>
        </authorList>
    </citation>
    <scope>NUCLEOTIDE SEQUENCE [LARGE SCALE GENOMIC DNA]</scope>
    <source>
        <strain evidence="10 11">MF47</strain>
    </source>
</reference>
<evidence type="ECO:0000256" key="7">
    <source>
        <dbReference type="SAM" id="MobiDB-lite"/>
    </source>
</evidence>
<dbReference type="SUPFAM" id="SSF63380">
    <property type="entry name" value="Riboflavin synthase domain-like"/>
    <property type="match status" value="1"/>
</dbReference>
<evidence type="ECO:0000256" key="6">
    <source>
        <dbReference type="ARBA" id="ARBA00023033"/>
    </source>
</evidence>
<feature type="compositionally biased region" description="Basic and acidic residues" evidence="7">
    <location>
        <begin position="34"/>
        <end position="49"/>
    </location>
</feature>
<gene>
    <name evidence="10" type="ORF">GEV26_08285</name>
</gene>
<dbReference type="EMBL" id="CP045737">
    <property type="protein sequence ID" value="QGG41359.1"/>
    <property type="molecule type" value="Genomic_DNA"/>
</dbReference>
<accession>A0A5Q2MHV0</accession>
<dbReference type="Gene3D" id="1.10.630.10">
    <property type="entry name" value="Cytochrome P450"/>
    <property type="match status" value="1"/>
</dbReference>
<dbReference type="PANTHER" id="PTHR46696:SF1">
    <property type="entry name" value="CYTOCHROME P450 YJIB-RELATED"/>
    <property type="match status" value="1"/>
</dbReference>
<dbReference type="Gene3D" id="3.10.20.30">
    <property type="match status" value="1"/>
</dbReference>
<dbReference type="SUPFAM" id="SSF54292">
    <property type="entry name" value="2Fe-2S ferredoxin-like"/>
    <property type="match status" value="1"/>
</dbReference>
<feature type="region of interest" description="Disordered" evidence="7">
    <location>
        <begin position="118"/>
        <end position="140"/>
    </location>
</feature>
<dbReference type="GO" id="GO:0005506">
    <property type="term" value="F:iron ion binding"/>
    <property type="evidence" value="ECO:0007669"/>
    <property type="project" value="InterPro"/>
</dbReference>
<dbReference type="SUPFAM" id="SSF52343">
    <property type="entry name" value="Ferredoxin reductase-like, C-terminal NADP-linked domain"/>
    <property type="match status" value="1"/>
</dbReference>
<dbReference type="KEGG" id="aef:GEV26_08285"/>
<dbReference type="InterPro" id="IPR039261">
    <property type="entry name" value="FNR_nucleotide-bd"/>
</dbReference>
<dbReference type="SUPFAM" id="SSF48264">
    <property type="entry name" value="Cytochrome P450"/>
    <property type="match status" value="1"/>
</dbReference>
<dbReference type="PROSITE" id="PS51384">
    <property type="entry name" value="FAD_FR"/>
    <property type="match status" value="1"/>
</dbReference>
<evidence type="ECO:0000259" key="8">
    <source>
        <dbReference type="PROSITE" id="PS51085"/>
    </source>
</evidence>
<dbReference type="PROSITE" id="PS51085">
    <property type="entry name" value="2FE2S_FER_2"/>
    <property type="match status" value="1"/>
</dbReference>
<protein>
    <submittedName>
        <fullName evidence="10">Cytochrome P450</fullName>
    </submittedName>
</protein>
<evidence type="ECO:0000256" key="4">
    <source>
        <dbReference type="ARBA" id="ARBA00023002"/>
    </source>
</evidence>
<keyword evidence="6" id="KW-0503">Monooxygenase</keyword>
<dbReference type="GO" id="GO:0016705">
    <property type="term" value="F:oxidoreductase activity, acting on paired donors, with incorporation or reduction of molecular oxygen"/>
    <property type="evidence" value="ECO:0007669"/>
    <property type="project" value="InterPro"/>
</dbReference>
<feature type="domain" description="2Fe-2S ferredoxin-type" evidence="8">
    <location>
        <begin position="700"/>
        <end position="785"/>
    </location>
</feature>
<dbReference type="InterPro" id="IPR006058">
    <property type="entry name" value="2Fe2S_fd_BS"/>
</dbReference>
<dbReference type="PANTHER" id="PTHR46696">
    <property type="entry name" value="P450, PUTATIVE (EUROFUNG)-RELATED"/>
    <property type="match status" value="1"/>
</dbReference>
<evidence type="ECO:0000259" key="9">
    <source>
        <dbReference type="PROSITE" id="PS51384"/>
    </source>
</evidence>
<organism evidence="10 11">
    <name type="scientific">Aeromicrobium yanjiei</name>
    <dbReference type="NCBI Taxonomy" id="2662028"/>
    <lineage>
        <taxon>Bacteria</taxon>
        <taxon>Bacillati</taxon>
        <taxon>Actinomycetota</taxon>
        <taxon>Actinomycetes</taxon>
        <taxon>Propionibacteriales</taxon>
        <taxon>Nocardioidaceae</taxon>
        <taxon>Aeromicrobium</taxon>
    </lineage>
</organism>
<feature type="compositionally biased region" description="Low complexity" evidence="7">
    <location>
        <begin position="17"/>
        <end position="28"/>
    </location>
</feature>
<dbReference type="CDD" id="cd06185">
    <property type="entry name" value="PDR_like"/>
    <property type="match status" value="1"/>
</dbReference>
<feature type="region of interest" description="Disordered" evidence="7">
    <location>
        <begin position="1"/>
        <end position="57"/>
    </location>
</feature>
<dbReference type="InterPro" id="IPR012675">
    <property type="entry name" value="Beta-grasp_dom_sf"/>
</dbReference>
<dbReference type="Pfam" id="PF00175">
    <property type="entry name" value="NAD_binding_1"/>
    <property type="match status" value="1"/>
</dbReference>
<dbReference type="Gene3D" id="3.40.50.80">
    <property type="entry name" value="Nucleotide-binding domain of ferredoxin-NADP reductase (FNR) module"/>
    <property type="match status" value="1"/>
</dbReference>
<dbReference type="InterPro" id="IPR001041">
    <property type="entry name" value="2Fe-2S_ferredoxin-type"/>
</dbReference>
<dbReference type="Pfam" id="PF00067">
    <property type="entry name" value="p450"/>
    <property type="match status" value="1"/>
</dbReference>
<evidence type="ECO:0000256" key="5">
    <source>
        <dbReference type="ARBA" id="ARBA00023004"/>
    </source>
</evidence>
<dbReference type="InterPro" id="IPR001128">
    <property type="entry name" value="Cyt_P450"/>
</dbReference>
<comment type="similarity">
    <text evidence="1">Belongs to the cytochrome P450 family.</text>
</comment>
<evidence type="ECO:0000256" key="3">
    <source>
        <dbReference type="ARBA" id="ARBA00022723"/>
    </source>
</evidence>
<dbReference type="InterPro" id="IPR036396">
    <property type="entry name" value="Cyt_P450_sf"/>
</dbReference>
<dbReference type="InterPro" id="IPR017927">
    <property type="entry name" value="FAD-bd_FR_type"/>
</dbReference>
<dbReference type="InterPro" id="IPR017938">
    <property type="entry name" value="Riboflavin_synthase-like_b-brl"/>
</dbReference>
<dbReference type="Proteomes" id="UP000392064">
    <property type="component" value="Chromosome"/>
</dbReference>
<dbReference type="Gene3D" id="2.40.30.10">
    <property type="entry name" value="Translation factors"/>
    <property type="match status" value="1"/>
</dbReference>
<dbReference type="GO" id="GO:0004497">
    <property type="term" value="F:monooxygenase activity"/>
    <property type="evidence" value="ECO:0007669"/>
    <property type="project" value="UniProtKB-KW"/>
</dbReference>
<dbReference type="PROSITE" id="PS00086">
    <property type="entry name" value="CYTOCHROME_P450"/>
    <property type="match status" value="1"/>
</dbReference>
<dbReference type="GO" id="GO:0020037">
    <property type="term" value="F:heme binding"/>
    <property type="evidence" value="ECO:0007669"/>
    <property type="project" value="InterPro"/>
</dbReference>
<keyword evidence="5" id="KW-0408">Iron</keyword>
<evidence type="ECO:0000256" key="2">
    <source>
        <dbReference type="ARBA" id="ARBA00022617"/>
    </source>
</evidence>
<keyword evidence="11" id="KW-1185">Reference proteome</keyword>
<keyword evidence="4" id="KW-0560">Oxidoreductase</keyword>
<evidence type="ECO:0000313" key="11">
    <source>
        <dbReference type="Proteomes" id="UP000392064"/>
    </source>
</evidence>
<dbReference type="FunFam" id="1.10.630.10:FF:000018">
    <property type="entry name" value="Cytochrome P450 monooxygenase"/>
    <property type="match status" value="1"/>
</dbReference>
<sequence>MTSVAASRSTPGPPSSTPRTPRPSRSTPPTAPDRPARTRDLDATREGERPVTTQQDVSSVVYDPFSVAFQEDPFPVYERLREDAPVYRSEKWGFWALSRYDDVRAALLDPETFKNHPGIDLDATNDQGGEGNIPNLDNPRHDEIRNVVQRLFMPRSIARLEDAVRRITRRTVDGFAHRGTADLAQELSWPLPYEVFFDFLGLPDGDDREQLITWSHGLKDRVPDDDTLTPLAIHSTVSSREYIADLLMQRRVHPRNDLLTHVVQAEINGIPLAEPEIEQASEIVGLVFGLYLAGIETTAGLLSTLFQELAARPDQQRALREDPSLIRNAVEEGLRFRTPLQLTVRTATRDVELHGVTIPAGDRVAMVIGAANHDPRQYERAGEFDALRPNVRHLGFGEGLHGCLGNPLARLEARVALEEVLPRLGEYRISGRVERYPSTPNMAVLDHLDIEFDPAHASAAQSSVPSADHRHAPTSLPMVVEERVEVSDQVVALTLTSRDGSDLPPWQPGAHVDLVLGDGLVRQYSLSGDPADRSCYRVGILHEPDGRGGSTFVHTSLRDGSRVEVRGPRNHFALEESPQYVFIAGGIGITPILPMVAQAEAAGADWTLVYGGRTRATMAFLDELAAYGDRVVLWPQDERGHIDLDSLLGEPRADTLVYVCGPSPLLDAVEERCRAWPENALHLERFAAKPVGAPALDEPFEVELSRSGRVLSVPTDRSVVEVLDDAGVVVLTSCGEGTCGTCETQVLDGVPDHRDSVLTPAEQRRNDCMMVCVSRSCSPRLVLDL</sequence>
<dbReference type="InterPro" id="IPR036010">
    <property type="entry name" value="2Fe-2S_ferredoxin-like_sf"/>
</dbReference>
<proteinExistence type="inferred from homology"/>
<dbReference type="GO" id="GO:0051537">
    <property type="term" value="F:2 iron, 2 sulfur cluster binding"/>
    <property type="evidence" value="ECO:0007669"/>
    <property type="project" value="InterPro"/>
</dbReference>
<dbReference type="Pfam" id="PF00111">
    <property type="entry name" value="Fer2"/>
    <property type="match status" value="1"/>
</dbReference>
<dbReference type="InterPro" id="IPR001433">
    <property type="entry name" value="OxRdtase_FAD/NAD-bd"/>
</dbReference>
<keyword evidence="2" id="KW-0349">Heme</keyword>